<keyword evidence="1" id="KW-1133">Transmembrane helix</keyword>
<protein>
    <recommendedName>
        <fullName evidence="4">YbaB/EbfC DNA-binding family protein</fullName>
    </recommendedName>
</protein>
<gene>
    <name evidence="2" type="ORF">SAMN05216188_108221</name>
</gene>
<keyword evidence="3" id="KW-1185">Reference proteome</keyword>
<evidence type="ECO:0008006" key="4">
    <source>
        <dbReference type="Google" id="ProtNLM"/>
    </source>
</evidence>
<dbReference type="EMBL" id="FOFR01000008">
    <property type="protein sequence ID" value="SER17947.1"/>
    <property type="molecule type" value="Genomic_DNA"/>
</dbReference>
<organism evidence="2 3">
    <name type="scientific">Lentzea xinjiangensis</name>
    <dbReference type="NCBI Taxonomy" id="402600"/>
    <lineage>
        <taxon>Bacteria</taxon>
        <taxon>Bacillati</taxon>
        <taxon>Actinomycetota</taxon>
        <taxon>Actinomycetes</taxon>
        <taxon>Pseudonocardiales</taxon>
        <taxon>Pseudonocardiaceae</taxon>
        <taxon>Lentzea</taxon>
    </lineage>
</organism>
<accession>A0A1H9M391</accession>
<dbReference type="STRING" id="402600.SAMN05216188_108221"/>
<keyword evidence="1" id="KW-0812">Transmembrane</keyword>
<dbReference type="OrthoDB" id="3678983at2"/>
<dbReference type="AlphaFoldDB" id="A0A1H9M391"/>
<sequence>MTLIPHSIPLTNDPQVVHALAARWRRARTLLLFSAGVLPVAIGVVCVVLAGMTSAGQRTMPWWSAIPAAAAAACACALLSWLRRNGLSDPHSWLPATTLMTGAQLVLGVLPGSGIALRLSPGAAVAVKALCAAGVLGAGSASVIARLARRSLLAVPVAELGSTAFPLVLAGRGSRLVIGTDRVDWTTRHGARVDAGVSFARILRVTAHAHSIALHTASGSWQVPVPDPAATRALLHRRLTWWAERRNAEAEREKDRYLDLVRRLAAVSGEAASGGVSVSVDSTGVTTGIALSPAVRGLEPELLAAQLMDCVRKARADARRQVQDAVLGHADDRVAEAIR</sequence>
<name>A0A1H9M391_9PSEU</name>
<feature type="transmembrane region" description="Helical" evidence="1">
    <location>
        <begin position="123"/>
        <end position="145"/>
    </location>
</feature>
<feature type="transmembrane region" description="Helical" evidence="1">
    <location>
        <begin position="94"/>
        <end position="117"/>
    </location>
</feature>
<keyword evidence="1" id="KW-0472">Membrane</keyword>
<evidence type="ECO:0000256" key="1">
    <source>
        <dbReference type="SAM" id="Phobius"/>
    </source>
</evidence>
<feature type="transmembrane region" description="Helical" evidence="1">
    <location>
        <begin position="62"/>
        <end position="82"/>
    </location>
</feature>
<evidence type="ECO:0000313" key="3">
    <source>
        <dbReference type="Proteomes" id="UP000199352"/>
    </source>
</evidence>
<reference evidence="3" key="1">
    <citation type="submission" date="2016-10" db="EMBL/GenBank/DDBJ databases">
        <authorList>
            <person name="Varghese N."/>
            <person name="Submissions S."/>
        </authorList>
    </citation>
    <scope>NUCLEOTIDE SEQUENCE [LARGE SCALE GENOMIC DNA]</scope>
    <source>
        <strain evidence="3">CGMCC 4.3525</strain>
    </source>
</reference>
<dbReference type="Proteomes" id="UP000199352">
    <property type="component" value="Unassembled WGS sequence"/>
</dbReference>
<feature type="transmembrane region" description="Helical" evidence="1">
    <location>
        <begin position="30"/>
        <end position="50"/>
    </location>
</feature>
<dbReference type="RefSeq" id="WP_143116154.1">
    <property type="nucleotide sequence ID" value="NZ_FOFR01000008.1"/>
</dbReference>
<dbReference type="InterPro" id="IPR036894">
    <property type="entry name" value="YbaB-like_sf"/>
</dbReference>
<dbReference type="Gene3D" id="3.30.1310.10">
    <property type="entry name" value="Nucleoid-associated protein YbaB-like domain"/>
    <property type="match status" value="1"/>
</dbReference>
<evidence type="ECO:0000313" key="2">
    <source>
        <dbReference type="EMBL" id="SER17947.1"/>
    </source>
</evidence>
<proteinExistence type="predicted"/>